<evidence type="ECO:0000313" key="2">
    <source>
        <dbReference type="Proteomes" id="UP000176544"/>
    </source>
</evidence>
<reference evidence="1 2" key="1">
    <citation type="journal article" date="2016" name="Nat. Commun.">
        <title>Thousands of microbial genomes shed light on interconnected biogeochemical processes in an aquifer system.</title>
        <authorList>
            <person name="Anantharaman K."/>
            <person name="Brown C.T."/>
            <person name="Hug L.A."/>
            <person name="Sharon I."/>
            <person name="Castelle C.J."/>
            <person name="Probst A.J."/>
            <person name="Thomas B.C."/>
            <person name="Singh A."/>
            <person name="Wilkins M.J."/>
            <person name="Karaoz U."/>
            <person name="Brodie E.L."/>
            <person name="Williams K.H."/>
            <person name="Hubbard S.S."/>
            <person name="Banfield J.F."/>
        </authorList>
    </citation>
    <scope>NUCLEOTIDE SEQUENCE [LARGE SCALE GENOMIC DNA]</scope>
</reference>
<proteinExistence type="predicted"/>
<comment type="caution">
    <text evidence="1">The sequence shown here is derived from an EMBL/GenBank/DDBJ whole genome shotgun (WGS) entry which is preliminary data.</text>
</comment>
<dbReference type="EMBL" id="MHJA01000026">
    <property type="protein sequence ID" value="OGY60690.1"/>
    <property type="molecule type" value="Genomic_DNA"/>
</dbReference>
<protein>
    <submittedName>
        <fullName evidence="1">Uncharacterized protein</fullName>
    </submittedName>
</protein>
<dbReference type="AlphaFoldDB" id="A0A1G1Z9Z6"/>
<name>A0A1G1Z9Z6_9BACT</name>
<dbReference type="Proteomes" id="UP000176544">
    <property type="component" value="Unassembled WGS sequence"/>
</dbReference>
<evidence type="ECO:0000313" key="1">
    <source>
        <dbReference type="EMBL" id="OGY60690.1"/>
    </source>
</evidence>
<gene>
    <name evidence="1" type="ORF">A3I33_02005</name>
</gene>
<accession>A0A1G1Z9Z6</accession>
<organism evidence="1 2">
    <name type="scientific">Candidatus Colwellbacteria bacterium RIFCSPLOWO2_02_FULL_45_11</name>
    <dbReference type="NCBI Taxonomy" id="1797692"/>
    <lineage>
        <taxon>Bacteria</taxon>
        <taxon>Candidatus Colwelliibacteriota</taxon>
    </lineage>
</organism>
<sequence>MYKKGDPVVYYPEESRMMHLANKTGEVVRVNGSGFRHKSPPFTYVVLIGQWEFGGVRAHELKHAQNSTS</sequence>